<protein>
    <submittedName>
        <fullName evidence="3">Uncharacterized protein</fullName>
    </submittedName>
</protein>
<dbReference type="EMBL" id="JACHIN010000001">
    <property type="protein sequence ID" value="MBB5075266.1"/>
    <property type="molecule type" value="Genomic_DNA"/>
</dbReference>
<evidence type="ECO:0000256" key="2">
    <source>
        <dbReference type="SAM" id="Phobius"/>
    </source>
</evidence>
<feature type="transmembrane region" description="Helical" evidence="2">
    <location>
        <begin position="107"/>
        <end position="126"/>
    </location>
</feature>
<organism evidence="3 4">
    <name type="scientific">Nonomuraea endophytica</name>
    <dbReference type="NCBI Taxonomy" id="714136"/>
    <lineage>
        <taxon>Bacteria</taxon>
        <taxon>Bacillati</taxon>
        <taxon>Actinomycetota</taxon>
        <taxon>Actinomycetes</taxon>
        <taxon>Streptosporangiales</taxon>
        <taxon>Streptosporangiaceae</taxon>
        <taxon>Nonomuraea</taxon>
    </lineage>
</organism>
<gene>
    <name evidence="3" type="ORF">HNR40_000712</name>
</gene>
<keyword evidence="2" id="KW-0812">Transmembrane</keyword>
<sequence>MSTNDSERDWFAPPAGQPPQRPQPPAAPIRRPGRRATAPTPPRPRPGIHADQQVWPPAPAEPTDSSTQPIPAIPSAGPLPPRPPQPPWTPPEETPPAAAPPPRSRRLLLGVGAVVALVVALGAPTADRYLFYKSGRPSPTVHLAEPGQTLTYEHVSWKSAIEPTTAPPGSRHNTPDKQWLKITVTRSATDDTGAVLTAKPELKLKDAGGRTWMAEIYEDNTPTEKHEVGKEYSYLAMAVVPAAVGKEVQLNLEPNITYRMDTPTEKLFAPDEENLDKDRRNDVIVFRR</sequence>
<keyword evidence="2" id="KW-0472">Membrane</keyword>
<evidence type="ECO:0000313" key="4">
    <source>
        <dbReference type="Proteomes" id="UP000568380"/>
    </source>
</evidence>
<dbReference type="RefSeq" id="WP_184958276.1">
    <property type="nucleotide sequence ID" value="NZ_JACHIN010000001.1"/>
</dbReference>
<keyword evidence="4" id="KW-1185">Reference proteome</keyword>
<accession>A0A7W8EDH2</accession>
<dbReference type="Proteomes" id="UP000568380">
    <property type="component" value="Unassembled WGS sequence"/>
</dbReference>
<feature type="compositionally biased region" description="Pro residues" evidence="1">
    <location>
        <begin position="15"/>
        <end position="27"/>
    </location>
</feature>
<comment type="caution">
    <text evidence="3">The sequence shown here is derived from an EMBL/GenBank/DDBJ whole genome shotgun (WGS) entry which is preliminary data.</text>
</comment>
<feature type="compositionally biased region" description="Pro residues" evidence="1">
    <location>
        <begin position="77"/>
        <end position="102"/>
    </location>
</feature>
<keyword evidence="2" id="KW-1133">Transmembrane helix</keyword>
<feature type="compositionally biased region" description="Basic and acidic residues" evidence="1">
    <location>
        <begin position="1"/>
        <end position="10"/>
    </location>
</feature>
<reference evidence="3 4" key="1">
    <citation type="submission" date="2020-08" db="EMBL/GenBank/DDBJ databases">
        <title>Genomic Encyclopedia of Type Strains, Phase IV (KMG-IV): sequencing the most valuable type-strain genomes for metagenomic binning, comparative biology and taxonomic classification.</title>
        <authorList>
            <person name="Goeker M."/>
        </authorList>
    </citation>
    <scope>NUCLEOTIDE SEQUENCE [LARGE SCALE GENOMIC DNA]</scope>
    <source>
        <strain evidence="3 4">DSM 45385</strain>
    </source>
</reference>
<feature type="region of interest" description="Disordered" evidence="1">
    <location>
        <begin position="1"/>
        <end position="103"/>
    </location>
</feature>
<name>A0A7W8EDH2_9ACTN</name>
<proteinExistence type="predicted"/>
<evidence type="ECO:0000313" key="3">
    <source>
        <dbReference type="EMBL" id="MBB5075266.1"/>
    </source>
</evidence>
<evidence type="ECO:0000256" key="1">
    <source>
        <dbReference type="SAM" id="MobiDB-lite"/>
    </source>
</evidence>
<dbReference type="AlphaFoldDB" id="A0A7W8EDH2"/>